<evidence type="ECO:0000313" key="2">
    <source>
        <dbReference type="EMBL" id="SHE90515.1"/>
    </source>
</evidence>
<organism evidence="2 3">
    <name type="scientific">Fodinibius roseus</name>
    <dbReference type="NCBI Taxonomy" id="1194090"/>
    <lineage>
        <taxon>Bacteria</taxon>
        <taxon>Pseudomonadati</taxon>
        <taxon>Balneolota</taxon>
        <taxon>Balneolia</taxon>
        <taxon>Balneolales</taxon>
        <taxon>Balneolaceae</taxon>
        <taxon>Fodinibius</taxon>
    </lineage>
</organism>
<accession>A0A1M4XAS5</accession>
<dbReference type="RefSeq" id="WP_073060529.1">
    <property type="nucleotide sequence ID" value="NZ_FQUS01000004.1"/>
</dbReference>
<protein>
    <submittedName>
        <fullName evidence="2">Sulfide:quinone oxidoreductase</fullName>
    </submittedName>
</protein>
<dbReference type="InterPro" id="IPR052541">
    <property type="entry name" value="SQRD"/>
</dbReference>
<dbReference type="InterPro" id="IPR023753">
    <property type="entry name" value="FAD/NAD-binding_dom"/>
</dbReference>
<sequence>MAAQPHILVLGCNFAGLTTARYLREFAGEGVKITCIDRKPYLSFIPNIPIEVWNNNNPATELHLPFMKFLDRDHIRFIQGDIRNIDVDQKNIAYIPTERSGSASENIAYDYLVIALGNHLAFDKIEGFAEHGHTFTDTFYGDEIRRYLHEGGYKGGPVAIGSDRFIQGKSDKLPEGLPVAEAACEGPPVEVAFSMADWLERRDLGGAEKITLFTPAEVIAEDAGEQILDQLLPMVEEMGYGYKANTRGISRIHKDGIEFKDGSSVEAELKIIFPNWEAHAFLKELPISDDQGFIVTDRYMRNPDYPEVFAVGDAASITVPKLGSLGHMEAEVLARVVGKEVGNYQPEGEIDPMEFMLICMGDMGSHKGFYMHTDEWWGGDTSILKMGYTPHMLKMGFKSMYYTTGGKIPTWGLPLSEFIADRTVI</sequence>
<evidence type="ECO:0000259" key="1">
    <source>
        <dbReference type="Pfam" id="PF07992"/>
    </source>
</evidence>
<dbReference type="EMBL" id="FQUS01000004">
    <property type="protein sequence ID" value="SHE90515.1"/>
    <property type="molecule type" value="Genomic_DNA"/>
</dbReference>
<dbReference type="GO" id="GO:0016491">
    <property type="term" value="F:oxidoreductase activity"/>
    <property type="evidence" value="ECO:0007669"/>
    <property type="project" value="InterPro"/>
</dbReference>
<dbReference type="OrthoDB" id="9781621at2"/>
<feature type="domain" description="FAD/NAD(P)-binding" evidence="1">
    <location>
        <begin position="6"/>
        <end position="139"/>
    </location>
</feature>
<dbReference type="InterPro" id="IPR036188">
    <property type="entry name" value="FAD/NAD-bd_sf"/>
</dbReference>
<evidence type="ECO:0000313" key="3">
    <source>
        <dbReference type="Proteomes" id="UP000184041"/>
    </source>
</evidence>
<proteinExistence type="predicted"/>
<dbReference type="Gene3D" id="3.50.50.60">
    <property type="entry name" value="FAD/NAD(P)-binding domain"/>
    <property type="match status" value="2"/>
</dbReference>
<dbReference type="Pfam" id="PF07992">
    <property type="entry name" value="Pyr_redox_2"/>
    <property type="match status" value="1"/>
</dbReference>
<dbReference type="PANTHER" id="PTHR43755:SF1">
    <property type="entry name" value="FAD-DEPENDENT PYRIDINE NUCLEOTIDE-DISULPHIDE OXIDOREDUCTASE"/>
    <property type="match status" value="1"/>
</dbReference>
<reference evidence="2 3" key="1">
    <citation type="submission" date="2016-11" db="EMBL/GenBank/DDBJ databases">
        <authorList>
            <person name="Jaros S."/>
            <person name="Januszkiewicz K."/>
            <person name="Wedrychowicz H."/>
        </authorList>
    </citation>
    <scope>NUCLEOTIDE SEQUENCE [LARGE SCALE GENOMIC DNA]</scope>
    <source>
        <strain evidence="2 3">DSM 21986</strain>
    </source>
</reference>
<dbReference type="SUPFAM" id="SSF51905">
    <property type="entry name" value="FAD/NAD(P)-binding domain"/>
    <property type="match status" value="1"/>
</dbReference>
<dbReference type="PANTHER" id="PTHR43755">
    <property type="match status" value="1"/>
</dbReference>
<dbReference type="STRING" id="1194090.SAMN05443144_10475"/>
<dbReference type="AlphaFoldDB" id="A0A1M4XAS5"/>
<name>A0A1M4XAS5_9BACT</name>
<dbReference type="Proteomes" id="UP000184041">
    <property type="component" value="Unassembled WGS sequence"/>
</dbReference>
<keyword evidence="3" id="KW-1185">Reference proteome</keyword>
<gene>
    <name evidence="2" type="ORF">SAMN05443144_10475</name>
</gene>